<dbReference type="InterPro" id="IPR036249">
    <property type="entry name" value="Thioredoxin-like_sf"/>
</dbReference>
<keyword evidence="9" id="KW-1185">Reference proteome</keyword>
<dbReference type="Pfam" id="PF13462">
    <property type="entry name" value="Thioredoxin_4"/>
    <property type="match status" value="1"/>
</dbReference>
<keyword evidence="5" id="KW-1015">Disulfide bond</keyword>
<feature type="domain" description="Thioredoxin" evidence="7">
    <location>
        <begin position="19"/>
        <end position="204"/>
    </location>
</feature>
<organism evidence="8 9">
    <name type="scientific">Enterovirga rhinocerotis</name>
    <dbReference type="NCBI Taxonomy" id="1339210"/>
    <lineage>
        <taxon>Bacteria</taxon>
        <taxon>Pseudomonadati</taxon>
        <taxon>Pseudomonadota</taxon>
        <taxon>Alphaproteobacteria</taxon>
        <taxon>Hyphomicrobiales</taxon>
        <taxon>Methylobacteriaceae</taxon>
        <taxon>Enterovirga</taxon>
    </lineage>
</organism>
<dbReference type="Gene3D" id="3.40.30.10">
    <property type="entry name" value="Glutaredoxin"/>
    <property type="match status" value="1"/>
</dbReference>
<keyword evidence="3" id="KW-0732">Signal</keyword>
<dbReference type="EMBL" id="SNZR01000020">
    <property type="protein sequence ID" value="TDR84493.1"/>
    <property type="molecule type" value="Genomic_DNA"/>
</dbReference>
<dbReference type="PROSITE" id="PS51352">
    <property type="entry name" value="THIOREDOXIN_2"/>
    <property type="match status" value="1"/>
</dbReference>
<dbReference type="Proteomes" id="UP000295122">
    <property type="component" value="Unassembled WGS sequence"/>
</dbReference>
<reference evidence="8 9" key="1">
    <citation type="submission" date="2019-03" db="EMBL/GenBank/DDBJ databases">
        <title>Genomic Encyclopedia of Type Strains, Phase IV (KMG-IV): sequencing the most valuable type-strain genomes for metagenomic binning, comparative biology and taxonomic classification.</title>
        <authorList>
            <person name="Goeker M."/>
        </authorList>
    </citation>
    <scope>NUCLEOTIDE SEQUENCE [LARGE SCALE GENOMIC DNA]</scope>
    <source>
        <strain evidence="8 9">DSM 25903</strain>
    </source>
</reference>
<dbReference type="InterPro" id="IPR012336">
    <property type="entry name" value="Thioredoxin-like_fold"/>
</dbReference>
<gene>
    <name evidence="8" type="ORF">EV668_4939</name>
</gene>
<comment type="similarity">
    <text evidence="2">Belongs to the thioredoxin family. DsbA subfamily.</text>
</comment>
<dbReference type="SUPFAM" id="SSF52833">
    <property type="entry name" value="Thioredoxin-like"/>
    <property type="match status" value="1"/>
</dbReference>
<name>A0A4R7BHU5_9HYPH</name>
<dbReference type="AlphaFoldDB" id="A0A4R7BHU5"/>
<evidence type="ECO:0000256" key="4">
    <source>
        <dbReference type="ARBA" id="ARBA00023002"/>
    </source>
</evidence>
<dbReference type="OrthoDB" id="9780147at2"/>
<keyword evidence="6" id="KW-0676">Redox-active center</keyword>
<evidence type="ECO:0000256" key="2">
    <source>
        <dbReference type="ARBA" id="ARBA00005791"/>
    </source>
</evidence>
<comment type="caution">
    <text evidence="8">The sequence shown here is derived from an EMBL/GenBank/DDBJ whole genome shotgun (WGS) entry which is preliminary data.</text>
</comment>
<evidence type="ECO:0000256" key="1">
    <source>
        <dbReference type="ARBA" id="ARBA00003565"/>
    </source>
</evidence>
<dbReference type="RefSeq" id="WP_133775209.1">
    <property type="nucleotide sequence ID" value="NZ_SNZR01000020.1"/>
</dbReference>
<evidence type="ECO:0000256" key="3">
    <source>
        <dbReference type="ARBA" id="ARBA00022729"/>
    </source>
</evidence>
<dbReference type="CDD" id="cd03023">
    <property type="entry name" value="DsbA_Com1_like"/>
    <property type="match status" value="1"/>
</dbReference>
<comment type="function">
    <text evidence="1">May be required for disulfide bond formation in some proteins.</text>
</comment>
<proteinExistence type="inferred from homology"/>
<evidence type="ECO:0000313" key="8">
    <source>
        <dbReference type="EMBL" id="TDR84493.1"/>
    </source>
</evidence>
<dbReference type="PANTHER" id="PTHR13887">
    <property type="entry name" value="GLUTATHIONE S-TRANSFERASE KAPPA"/>
    <property type="match status" value="1"/>
</dbReference>
<evidence type="ECO:0000313" key="9">
    <source>
        <dbReference type="Proteomes" id="UP000295122"/>
    </source>
</evidence>
<dbReference type="GO" id="GO:0016853">
    <property type="term" value="F:isomerase activity"/>
    <property type="evidence" value="ECO:0007669"/>
    <property type="project" value="UniProtKB-KW"/>
</dbReference>
<sequence>MNRRDILLGAAALGAWPLYNYLKPVPAWSSPDVKGILHDPDAPESGNAKGDVTIVSFFDYNCPFCKTSASHLDKAMRQDGRVRLIYKDWPILTPASVYGAQIALGSKYQGRYTTAYQALMGIPGRRIANEAMRDAVAAAGVDMTRLQADLDKNSPAISALLQRTMNQADSMGLRGTPVYLIGPYAYASALDEGGFRKAIATARAGKPS</sequence>
<keyword evidence="8" id="KW-0413">Isomerase</keyword>
<dbReference type="GO" id="GO:0016491">
    <property type="term" value="F:oxidoreductase activity"/>
    <property type="evidence" value="ECO:0007669"/>
    <property type="project" value="UniProtKB-KW"/>
</dbReference>
<accession>A0A4R7BHU5</accession>
<evidence type="ECO:0000259" key="7">
    <source>
        <dbReference type="PROSITE" id="PS51352"/>
    </source>
</evidence>
<dbReference type="PANTHER" id="PTHR13887:SF14">
    <property type="entry name" value="DISULFIDE BOND FORMATION PROTEIN D"/>
    <property type="match status" value="1"/>
</dbReference>
<keyword evidence="4" id="KW-0560">Oxidoreductase</keyword>
<evidence type="ECO:0000256" key="6">
    <source>
        <dbReference type="ARBA" id="ARBA00023284"/>
    </source>
</evidence>
<protein>
    <submittedName>
        <fullName evidence="8">Protein-disulfide isomerase</fullName>
    </submittedName>
</protein>
<dbReference type="InterPro" id="IPR013766">
    <property type="entry name" value="Thioredoxin_domain"/>
</dbReference>
<evidence type="ECO:0000256" key="5">
    <source>
        <dbReference type="ARBA" id="ARBA00023157"/>
    </source>
</evidence>